<feature type="region of interest" description="Disordered" evidence="5">
    <location>
        <begin position="1"/>
        <end position="54"/>
    </location>
</feature>
<dbReference type="PANTHER" id="PTHR45931">
    <property type="entry name" value="SI:CH211-59O9.10"/>
    <property type="match status" value="1"/>
</dbReference>
<dbReference type="AlphaFoldDB" id="A0A0C4ESD9"/>
<dbReference type="InterPro" id="IPR013083">
    <property type="entry name" value="Znf_RING/FYVE/PHD"/>
</dbReference>
<dbReference type="EnsemblFungi" id="PTTG_03714-t43_1">
    <property type="protein sequence ID" value="PTTG_03714-t43_1-p1"/>
    <property type="gene ID" value="PTTG_03714"/>
</dbReference>
<dbReference type="EMBL" id="ADAS02000068">
    <property type="protein sequence ID" value="OAV92183.1"/>
    <property type="molecule type" value="Genomic_DNA"/>
</dbReference>
<dbReference type="OrthoDB" id="8062037at2759"/>
<reference evidence="8" key="4">
    <citation type="submission" date="2025-05" db="UniProtKB">
        <authorList>
            <consortium name="EnsemblFungi"/>
        </authorList>
    </citation>
    <scope>IDENTIFICATION</scope>
    <source>
        <strain evidence="8">isolate 1-1 / race 1 (BBBD)</strain>
    </source>
</reference>
<evidence type="ECO:0000313" key="8">
    <source>
        <dbReference type="EnsemblFungi" id="PTTG_03714-t43_1-p1"/>
    </source>
</evidence>
<dbReference type="GO" id="GO:0006511">
    <property type="term" value="P:ubiquitin-dependent protein catabolic process"/>
    <property type="evidence" value="ECO:0007669"/>
    <property type="project" value="TreeGrafter"/>
</dbReference>
<dbReference type="VEuPathDB" id="FungiDB:PTTG_03714"/>
<dbReference type="Pfam" id="PF13639">
    <property type="entry name" value="zf-RING_2"/>
    <property type="match status" value="1"/>
</dbReference>
<dbReference type="InterPro" id="IPR001841">
    <property type="entry name" value="Znf_RING"/>
</dbReference>
<accession>A0A0C4ESD9</accession>
<protein>
    <submittedName>
        <fullName evidence="8">RING-type domain-containing protein</fullName>
    </submittedName>
</protein>
<dbReference type="OMA" id="HETSACS"/>
<keyword evidence="9" id="KW-1185">Reference proteome</keyword>
<organism evidence="7">
    <name type="scientific">Puccinia triticina (isolate 1-1 / race 1 (BBBD))</name>
    <name type="common">Brown leaf rust fungus</name>
    <dbReference type="NCBI Taxonomy" id="630390"/>
    <lineage>
        <taxon>Eukaryota</taxon>
        <taxon>Fungi</taxon>
        <taxon>Dikarya</taxon>
        <taxon>Basidiomycota</taxon>
        <taxon>Pucciniomycotina</taxon>
        <taxon>Pucciniomycetes</taxon>
        <taxon>Pucciniales</taxon>
        <taxon>Pucciniaceae</taxon>
        <taxon>Puccinia</taxon>
    </lineage>
</organism>
<reference evidence="7" key="2">
    <citation type="submission" date="2016-05" db="EMBL/GenBank/DDBJ databases">
        <title>Comparative analysis highlights variable genome content of wheat rusts and divergence of the mating loci.</title>
        <authorList>
            <person name="Cuomo C.A."/>
            <person name="Bakkeren G."/>
            <person name="Szabo L."/>
            <person name="Khalil H."/>
            <person name="Joly D."/>
            <person name="Goldberg J."/>
            <person name="Young S."/>
            <person name="Zeng Q."/>
            <person name="Fellers J."/>
        </authorList>
    </citation>
    <scope>NUCLEOTIDE SEQUENCE [LARGE SCALE GENOMIC DNA]</scope>
    <source>
        <strain evidence="7">1-1 BBBD Race 1</strain>
    </source>
</reference>
<dbReference type="STRING" id="630390.A0A0C4ESD9"/>
<evidence type="ECO:0000256" key="1">
    <source>
        <dbReference type="ARBA" id="ARBA00022723"/>
    </source>
</evidence>
<reference evidence="7" key="1">
    <citation type="submission" date="2009-11" db="EMBL/GenBank/DDBJ databases">
        <authorList>
            <consortium name="The Broad Institute Genome Sequencing Platform"/>
            <person name="Ward D."/>
            <person name="Feldgarden M."/>
            <person name="Earl A."/>
            <person name="Young S.K."/>
            <person name="Zeng Q."/>
            <person name="Koehrsen M."/>
            <person name="Alvarado L."/>
            <person name="Berlin A."/>
            <person name="Bochicchio J."/>
            <person name="Borenstein D."/>
            <person name="Chapman S.B."/>
            <person name="Chen Z."/>
            <person name="Engels R."/>
            <person name="Freedman E."/>
            <person name="Gellesch M."/>
            <person name="Goldberg J."/>
            <person name="Griggs A."/>
            <person name="Gujja S."/>
            <person name="Heilman E."/>
            <person name="Heiman D."/>
            <person name="Hepburn T."/>
            <person name="Howarth C."/>
            <person name="Jen D."/>
            <person name="Larson L."/>
            <person name="Lewis B."/>
            <person name="Mehta T."/>
            <person name="Park D."/>
            <person name="Pearson M."/>
            <person name="Roberts A."/>
            <person name="Saif S."/>
            <person name="Shea T."/>
            <person name="Shenoy N."/>
            <person name="Sisk P."/>
            <person name="Stolte C."/>
            <person name="Sykes S."/>
            <person name="Thomson T."/>
            <person name="Walk T."/>
            <person name="White J."/>
            <person name="Yandava C."/>
            <person name="Izard J."/>
            <person name="Baranova O.V."/>
            <person name="Blanton J.M."/>
            <person name="Tanner A.C."/>
            <person name="Dewhirst F.E."/>
            <person name="Haas B."/>
            <person name="Nusbaum C."/>
            <person name="Birren B."/>
        </authorList>
    </citation>
    <scope>NUCLEOTIDE SEQUENCE [LARGE SCALE GENOMIC DNA]</scope>
    <source>
        <strain evidence="7">1-1 BBBD Race 1</strain>
    </source>
</reference>
<sequence length="216" mass="23476">MEATSNPGDLNGSEDLPMLSPGDLEANPADASAASPASHLPATGNTQMDHNSTSSADFAHHQANEPTQYPADFLQFRGIVDHQLQQMPTEALVSAADILGVEAALPPLRVDHEEIEGEFWFIMDARRARSNLSQEVTSTLDRLQNLTLGPVPSDPPEHETSACSICLEDYAEGDHLVVLPCHDSHQFHRDCLESWLQGNFNCPMCRDSLGRPPPSG</sequence>
<evidence type="ECO:0000256" key="4">
    <source>
        <dbReference type="PROSITE-ProRule" id="PRU00175"/>
    </source>
</evidence>
<dbReference type="SMART" id="SM00184">
    <property type="entry name" value="RING"/>
    <property type="match status" value="1"/>
</dbReference>
<keyword evidence="1" id="KW-0479">Metal-binding</keyword>
<gene>
    <name evidence="7" type="ORF">PTTG_03714</name>
</gene>
<feature type="compositionally biased region" description="Low complexity" evidence="5">
    <location>
        <begin position="26"/>
        <end position="42"/>
    </location>
</feature>
<dbReference type="InterPro" id="IPR051834">
    <property type="entry name" value="RING_finger_E3_ligase"/>
</dbReference>
<dbReference type="Gene3D" id="3.30.40.10">
    <property type="entry name" value="Zinc/RING finger domain, C3HC4 (zinc finger)"/>
    <property type="match status" value="1"/>
</dbReference>
<dbReference type="Proteomes" id="UP000005240">
    <property type="component" value="Unassembled WGS sequence"/>
</dbReference>
<evidence type="ECO:0000259" key="6">
    <source>
        <dbReference type="PROSITE" id="PS50089"/>
    </source>
</evidence>
<evidence type="ECO:0000256" key="2">
    <source>
        <dbReference type="ARBA" id="ARBA00022771"/>
    </source>
</evidence>
<evidence type="ECO:0000256" key="5">
    <source>
        <dbReference type="SAM" id="MobiDB-lite"/>
    </source>
</evidence>
<dbReference type="GO" id="GO:0061630">
    <property type="term" value="F:ubiquitin protein ligase activity"/>
    <property type="evidence" value="ECO:0007669"/>
    <property type="project" value="TreeGrafter"/>
</dbReference>
<dbReference type="PANTHER" id="PTHR45931:SF3">
    <property type="entry name" value="RING ZINC FINGER-CONTAINING PROTEIN"/>
    <property type="match status" value="1"/>
</dbReference>
<dbReference type="SUPFAM" id="SSF57850">
    <property type="entry name" value="RING/U-box"/>
    <property type="match status" value="1"/>
</dbReference>
<feature type="compositionally biased region" description="Polar residues" evidence="5">
    <location>
        <begin position="43"/>
        <end position="54"/>
    </location>
</feature>
<keyword evidence="2 4" id="KW-0863">Zinc-finger</keyword>
<reference evidence="8 9" key="3">
    <citation type="journal article" date="2017" name="G3 (Bethesda)">
        <title>Comparative analysis highlights variable genome content of wheat rusts and divergence of the mating loci.</title>
        <authorList>
            <person name="Cuomo C.A."/>
            <person name="Bakkeren G."/>
            <person name="Khalil H.B."/>
            <person name="Panwar V."/>
            <person name="Joly D."/>
            <person name="Linning R."/>
            <person name="Sakthikumar S."/>
            <person name="Song X."/>
            <person name="Adiconis X."/>
            <person name="Fan L."/>
            <person name="Goldberg J.M."/>
            <person name="Levin J.Z."/>
            <person name="Young S."/>
            <person name="Zeng Q."/>
            <person name="Anikster Y."/>
            <person name="Bruce M."/>
            <person name="Wang M."/>
            <person name="Yin C."/>
            <person name="McCallum B."/>
            <person name="Szabo L.J."/>
            <person name="Hulbert S."/>
            <person name="Chen X."/>
            <person name="Fellers J.P."/>
        </authorList>
    </citation>
    <scope>NUCLEOTIDE SEQUENCE</scope>
    <source>
        <strain evidence="9">Isolate 1-1 / race 1 (BBBD)</strain>
        <strain evidence="8">isolate 1-1 / race 1 (BBBD)</strain>
    </source>
</reference>
<dbReference type="CDD" id="cd16454">
    <property type="entry name" value="RING-H2_PA-TM-RING"/>
    <property type="match status" value="1"/>
</dbReference>
<dbReference type="GO" id="GO:0005634">
    <property type="term" value="C:nucleus"/>
    <property type="evidence" value="ECO:0007669"/>
    <property type="project" value="TreeGrafter"/>
</dbReference>
<feature type="domain" description="RING-type" evidence="6">
    <location>
        <begin position="163"/>
        <end position="206"/>
    </location>
</feature>
<keyword evidence="3" id="KW-0862">Zinc</keyword>
<name>A0A0C4ESD9_PUCT1</name>
<evidence type="ECO:0000313" key="9">
    <source>
        <dbReference type="Proteomes" id="UP000005240"/>
    </source>
</evidence>
<evidence type="ECO:0000313" key="7">
    <source>
        <dbReference type="EMBL" id="OAV92183.1"/>
    </source>
</evidence>
<dbReference type="PROSITE" id="PS50089">
    <property type="entry name" value="ZF_RING_2"/>
    <property type="match status" value="1"/>
</dbReference>
<dbReference type="GO" id="GO:0008270">
    <property type="term" value="F:zinc ion binding"/>
    <property type="evidence" value="ECO:0007669"/>
    <property type="project" value="UniProtKB-KW"/>
</dbReference>
<evidence type="ECO:0000256" key="3">
    <source>
        <dbReference type="ARBA" id="ARBA00022833"/>
    </source>
</evidence>
<proteinExistence type="predicted"/>